<evidence type="ECO:0000313" key="1">
    <source>
        <dbReference type="EMBL" id="CAG8792866.1"/>
    </source>
</evidence>
<sequence>NNDKFQDPNFKNATLTYIFTEPESFNIDQGLANSYLSINVTEPDPNSWATMQAYDTEDVGITPDSPYYAIVNVSMEGFILIEESLD</sequence>
<evidence type="ECO:0000313" key="2">
    <source>
        <dbReference type="Proteomes" id="UP000789405"/>
    </source>
</evidence>
<dbReference type="AlphaFoldDB" id="A0A9N9P8G1"/>
<keyword evidence="2" id="KW-1185">Reference proteome</keyword>
<dbReference type="EMBL" id="CAJVPY010028555">
    <property type="protein sequence ID" value="CAG8792866.1"/>
    <property type="molecule type" value="Genomic_DNA"/>
</dbReference>
<gene>
    <name evidence="1" type="ORF">DERYTH_LOCUS21778</name>
</gene>
<name>A0A9N9P8G1_9GLOM</name>
<feature type="non-terminal residue" evidence="1">
    <location>
        <position position="86"/>
    </location>
</feature>
<comment type="caution">
    <text evidence="1">The sequence shown here is derived from an EMBL/GenBank/DDBJ whole genome shotgun (WGS) entry which is preliminary data.</text>
</comment>
<organism evidence="1 2">
    <name type="scientific">Dentiscutata erythropus</name>
    <dbReference type="NCBI Taxonomy" id="1348616"/>
    <lineage>
        <taxon>Eukaryota</taxon>
        <taxon>Fungi</taxon>
        <taxon>Fungi incertae sedis</taxon>
        <taxon>Mucoromycota</taxon>
        <taxon>Glomeromycotina</taxon>
        <taxon>Glomeromycetes</taxon>
        <taxon>Diversisporales</taxon>
        <taxon>Gigasporaceae</taxon>
        <taxon>Dentiscutata</taxon>
    </lineage>
</organism>
<protein>
    <submittedName>
        <fullName evidence="1">2584_t:CDS:1</fullName>
    </submittedName>
</protein>
<dbReference type="Proteomes" id="UP000789405">
    <property type="component" value="Unassembled WGS sequence"/>
</dbReference>
<accession>A0A9N9P8G1</accession>
<proteinExistence type="predicted"/>
<reference evidence="1" key="1">
    <citation type="submission" date="2021-06" db="EMBL/GenBank/DDBJ databases">
        <authorList>
            <person name="Kallberg Y."/>
            <person name="Tangrot J."/>
            <person name="Rosling A."/>
        </authorList>
    </citation>
    <scope>NUCLEOTIDE SEQUENCE</scope>
    <source>
        <strain evidence="1">MA453B</strain>
    </source>
</reference>